<organism evidence="1 2">
    <name type="scientific">Enterococcus faecalis</name>
    <name type="common">Streptococcus faecalis</name>
    <dbReference type="NCBI Taxonomy" id="1351"/>
    <lineage>
        <taxon>Bacteria</taxon>
        <taxon>Bacillati</taxon>
        <taxon>Bacillota</taxon>
        <taxon>Bacilli</taxon>
        <taxon>Lactobacillales</taxon>
        <taxon>Enterococcaceae</taxon>
        <taxon>Enterococcus</taxon>
    </lineage>
</organism>
<reference evidence="1" key="1">
    <citation type="submission" date="2022-08" db="EMBL/GenBank/DDBJ databases">
        <title>Molecular epidemiological analysis of five strains of VanD-type vancomycin-resistant Enterococcus faecalis.</title>
        <authorList>
            <person name="Mimura K."/>
            <person name="Hashimoto Y."/>
            <person name="Tomita H."/>
        </authorList>
    </citation>
    <scope>NUCLEOTIDE SEQUENCE</scope>
    <source>
        <strain evidence="1">SVR2332</strain>
    </source>
</reference>
<evidence type="ECO:0000313" key="2">
    <source>
        <dbReference type="Proteomes" id="UP001317613"/>
    </source>
</evidence>
<dbReference type="Proteomes" id="UP001317613">
    <property type="component" value="Chromosome"/>
</dbReference>
<protein>
    <submittedName>
        <fullName evidence="1">Uncharacterized protein</fullName>
    </submittedName>
</protein>
<name>A0AC59HLX9_ENTFL</name>
<gene>
    <name evidence="1" type="ORF">EfsSVR2332_07170</name>
</gene>
<accession>A0AC59HLX9</accession>
<evidence type="ECO:0000313" key="1">
    <source>
        <dbReference type="EMBL" id="BDQ60639.1"/>
    </source>
</evidence>
<proteinExistence type="predicted"/>
<sequence>MEDPYDHLDADYEEFLRKEKTREEFKLLKIFNVKKSEGRRTKSFTNGYQAKSLILNRPQLLYSGQMERSLLITAKMEVCRC</sequence>
<dbReference type="EMBL" id="AP026729">
    <property type="protein sequence ID" value="BDQ60639.1"/>
    <property type="molecule type" value="Genomic_DNA"/>
</dbReference>